<dbReference type="InterPro" id="IPR050261">
    <property type="entry name" value="FrsA_esterase"/>
</dbReference>
<keyword evidence="1 3" id="KW-0378">Hydrolase</keyword>
<evidence type="ECO:0000256" key="1">
    <source>
        <dbReference type="ARBA" id="ARBA00022801"/>
    </source>
</evidence>
<accession>A0ABQ5T575</accession>
<protein>
    <submittedName>
        <fullName evidence="3">Dienelactone hydrolase</fullName>
    </submittedName>
</protein>
<dbReference type="Gene3D" id="3.40.50.1820">
    <property type="entry name" value="alpha/beta hydrolase"/>
    <property type="match status" value="1"/>
</dbReference>
<keyword evidence="2" id="KW-0732">Signal</keyword>
<dbReference type="InterPro" id="IPR029058">
    <property type="entry name" value="AB_hydrolase_fold"/>
</dbReference>
<dbReference type="Proteomes" id="UP001143509">
    <property type="component" value="Unassembled WGS sequence"/>
</dbReference>
<dbReference type="PIRSF" id="PIRSF031982">
    <property type="entry name" value="UCP031982_abhydr"/>
    <property type="match status" value="1"/>
</dbReference>
<feature type="chain" id="PRO_5045358463" evidence="2">
    <location>
        <begin position="19"/>
        <end position="323"/>
    </location>
</feature>
<evidence type="ECO:0000313" key="3">
    <source>
        <dbReference type="EMBL" id="GLK47325.1"/>
    </source>
</evidence>
<evidence type="ECO:0000256" key="2">
    <source>
        <dbReference type="SAM" id="SignalP"/>
    </source>
</evidence>
<sequence length="323" mass="34600">MSLIAALVPTLAALTLQAAPLPDARPASVPSASPSVDRSLPQAVAFARLEIPDGAGPALEAGVWTPAPKTETRLPLIVISHGNGGDFRSHEATARALAQAGFAVAALTHTGDNWRDQSQATDVAQRPRQLHVLIDYMTTQWDGRSGIDPNRIGAFGFSSGGFTVLAAAGGEPDLGRVLDHCRAHPEFYDCGLVATHGAPPSVMDQTWVHDARIRSVVAAAPALGFTFTRKGLSGLTQPVQLWRAERDRVLPSPFYAEPVRDALPRPPEYRSVPGADHFDFLPPCSTRLAALAPMICTPTPGFDRTAFQADFNRQVIDFFSRTL</sequence>
<dbReference type="GO" id="GO:0016787">
    <property type="term" value="F:hydrolase activity"/>
    <property type="evidence" value="ECO:0007669"/>
    <property type="project" value="UniProtKB-KW"/>
</dbReference>
<name>A0ABQ5T575_9CAUL</name>
<dbReference type="PANTHER" id="PTHR22946">
    <property type="entry name" value="DIENELACTONE HYDROLASE DOMAIN-CONTAINING PROTEIN-RELATED"/>
    <property type="match status" value="1"/>
</dbReference>
<feature type="signal peptide" evidence="2">
    <location>
        <begin position="1"/>
        <end position="18"/>
    </location>
</feature>
<evidence type="ECO:0000313" key="4">
    <source>
        <dbReference type="Proteomes" id="UP001143509"/>
    </source>
</evidence>
<dbReference type="RefSeq" id="WP_271163706.1">
    <property type="nucleotide sequence ID" value="NZ_BSFD01000001.1"/>
</dbReference>
<dbReference type="PANTHER" id="PTHR22946:SF9">
    <property type="entry name" value="POLYKETIDE TRANSFERASE AF380"/>
    <property type="match status" value="1"/>
</dbReference>
<dbReference type="InterPro" id="IPR016986">
    <property type="entry name" value="UCP031982_abhydr"/>
</dbReference>
<keyword evidence="4" id="KW-1185">Reference proteome</keyword>
<gene>
    <name evidence="3" type="ORF">GCM10017620_02980</name>
</gene>
<reference evidence="3" key="1">
    <citation type="journal article" date="2014" name="Int. J. Syst. Evol. Microbiol.">
        <title>Complete genome of a new Firmicutes species belonging to the dominant human colonic microbiota ('Ruminococcus bicirculans') reveals two chromosomes and a selective capacity to utilize plant glucans.</title>
        <authorList>
            <consortium name="NISC Comparative Sequencing Program"/>
            <person name="Wegmann U."/>
            <person name="Louis P."/>
            <person name="Goesmann A."/>
            <person name="Henrissat B."/>
            <person name="Duncan S.H."/>
            <person name="Flint H.J."/>
        </authorList>
    </citation>
    <scope>NUCLEOTIDE SEQUENCE</scope>
    <source>
        <strain evidence="3">VKM B-1499</strain>
    </source>
</reference>
<dbReference type="SUPFAM" id="SSF53474">
    <property type="entry name" value="alpha/beta-Hydrolases"/>
    <property type="match status" value="1"/>
</dbReference>
<dbReference type="EMBL" id="BSFD01000001">
    <property type="protein sequence ID" value="GLK47325.1"/>
    <property type="molecule type" value="Genomic_DNA"/>
</dbReference>
<reference evidence="3" key="2">
    <citation type="submission" date="2023-01" db="EMBL/GenBank/DDBJ databases">
        <authorList>
            <person name="Sun Q."/>
            <person name="Evtushenko L."/>
        </authorList>
    </citation>
    <scope>NUCLEOTIDE SEQUENCE</scope>
    <source>
        <strain evidence="3">VKM B-1499</strain>
    </source>
</reference>
<comment type="caution">
    <text evidence="3">The sequence shown here is derived from an EMBL/GenBank/DDBJ whole genome shotgun (WGS) entry which is preliminary data.</text>
</comment>
<proteinExistence type="predicted"/>
<organism evidence="3 4">
    <name type="scientific">Brevundimonas intermedia</name>
    <dbReference type="NCBI Taxonomy" id="74315"/>
    <lineage>
        <taxon>Bacteria</taxon>
        <taxon>Pseudomonadati</taxon>
        <taxon>Pseudomonadota</taxon>
        <taxon>Alphaproteobacteria</taxon>
        <taxon>Caulobacterales</taxon>
        <taxon>Caulobacteraceae</taxon>
        <taxon>Brevundimonas</taxon>
    </lineage>
</organism>